<organism evidence="2 3">
    <name type="scientific">Meloidogyne graminicola</name>
    <dbReference type="NCBI Taxonomy" id="189291"/>
    <lineage>
        <taxon>Eukaryota</taxon>
        <taxon>Metazoa</taxon>
        <taxon>Ecdysozoa</taxon>
        <taxon>Nematoda</taxon>
        <taxon>Chromadorea</taxon>
        <taxon>Rhabditida</taxon>
        <taxon>Tylenchina</taxon>
        <taxon>Tylenchomorpha</taxon>
        <taxon>Tylenchoidea</taxon>
        <taxon>Meloidogynidae</taxon>
        <taxon>Meloidogyninae</taxon>
        <taxon>Meloidogyne</taxon>
    </lineage>
</organism>
<gene>
    <name evidence="2" type="ORF">Mgra_00009994</name>
</gene>
<comment type="caution">
    <text evidence="2">The sequence shown here is derived from an EMBL/GenBank/DDBJ whole genome shotgun (WGS) entry which is preliminary data.</text>
</comment>
<feature type="chain" id="PRO_5035815678" evidence="1">
    <location>
        <begin position="23"/>
        <end position="136"/>
    </location>
</feature>
<evidence type="ECO:0000313" key="2">
    <source>
        <dbReference type="EMBL" id="KAF7624729.1"/>
    </source>
</evidence>
<keyword evidence="3" id="KW-1185">Reference proteome</keyword>
<dbReference type="EMBL" id="JABEBT010000206">
    <property type="protein sequence ID" value="KAF7624729.1"/>
    <property type="molecule type" value="Genomic_DNA"/>
</dbReference>
<feature type="signal peptide" evidence="1">
    <location>
        <begin position="1"/>
        <end position="22"/>
    </location>
</feature>
<reference evidence="2" key="1">
    <citation type="journal article" date="2020" name="Ecol. Evol.">
        <title>Genome structure and content of the rice root-knot nematode (Meloidogyne graminicola).</title>
        <authorList>
            <person name="Phan N.T."/>
            <person name="Danchin E.G.J."/>
            <person name="Klopp C."/>
            <person name="Perfus-Barbeoch L."/>
            <person name="Kozlowski D.K."/>
            <person name="Koutsovoulos G.D."/>
            <person name="Lopez-Roques C."/>
            <person name="Bouchez O."/>
            <person name="Zahm M."/>
            <person name="Besnard G."/>
            <person name="Bellafiore S."/>
        </authorList>
    </citation>
    <scope>NUCLEOTIDE SEQUENCE</scope>
    <source>
        <strain evidence="2">VN-18</strain>
    </source>
</reference>
<keyword evidence="1" id="KW-0732">Signal</keyword>
<evidence type="ECO:0000256" key="1">
    <source>
        <dbReference type="SAM" id="SignalP"/>
    </source>
</evidence>
<evidence type="ECO:0000313" key="3">
    <source>
        <dbReference type="Proteomes" id="UP000605970"/>
    </source>
</evidence>
<protein>
    <submittedName>
        <fullName evidence="2">Uncharacterized protein</fullName>
    </submittedName>
</protein>
<proteinExistence type="predicted"/>
<sequence length="136" mass="15699">MKFFLSLLIIRVFILNINFVHGGIKRNHNSSEESVTSPYSVEEKTSDISTNSTNILINDLSKTKRKPLIRVRKDKNKQTIFLSQNSGTNASNTNKKSNYEKNLLNFETNLLLDRMDKIKIAKTETRPKKIQRTRSV</sequence>
<accession>A0A8S9ZD48</accession>
<dbReference type="Proteomes" id="UP000605970">
    <property type="component" value="Unassembled WGS sequence"/>
</dbReference>
<name>A0A8S9ZD48_9BILA</name>
<dbReference type="AlphaFoldDB" id="A0A8S9ZD48"/>